<dbReference type="SUPFAM" id="SSF54001">
    <property type="entry name" value="Cysteine proteinases"/>
    <property type="match status" value="1"/>
</dbReference>
<reference evidence="4" key="1">
    <citation type="submission" date="2017-08" db="EMBL/GenBank/DDBJ databases">
        <title>A dynamic microbial community with high functional redundancy inhabits the cold, oxic subseafloor aquifer.</title>
        <authorList>
            <person name="Tully B.J."/>
            <person name="Wheat C.G."/>
            <person name="Glazer B.T."/>
            <person name="Huber J.A."/>
        </authorList>
    </citation>
    <scope>NUCLEOTIDE SEQUENCE [LARGE SCALE GENOMIC DNA]</scope>
</reference>
<gene>
    <name evidence="3" type="ORF">COA71_03240</name>
</gene>
<comment type="caution">
    <text evidence="3">The sequence shown here is derived from an EMBL/GenBank/DDBJ whole genome shotgun (WGS) entry which is preliminary data.</text>
</comment>
<dbReference type="PANTHER" id="PTHR11786">
    <property type="entry name" value="N-HYDROXYARYLAMINE O-ACETYLTRANSFERASE"/>
    <property type="match status" value="1"/>
</dbReference>
<dbReference type="Pfam" id="PF00797">
    <property type="entry name" value="Acetyltransf_2"/>
    <property type="match status" value="1"/>
</dbReference>
<evidence type="ECO:0000256" key="1">
    <source>
        <dbReference type="ARBA" id="ARBA00006547"/>
    </source>
</evidence>
<dbReference type="InterPro" id="IPR001447">
    <property type="entry name" value="Arylamine_N-AcTrfase"/>
</dbReference>
<dbReference type="AlphaFoldDB" id="A0A2A5CGE4"/>
<dbReference type="GO" id="GO:0016407">
    <property type="term" value="F:acetyltransferase activity"/>
    <property type="evidence" value="ECO:0007669"/>
    <property type="project" value="InterPro"/>
</dbReference>
<dbReference type="PANTHER" id="PTHR11786:SF0">
    <property type="entry name" value="ARYLAMINE N-ACETYLTRANSFERASE 4-RELATED"/>
    <property type="match status" value="1"/>
</dbReference>
<comment type="similarity">
    <text evidence="1 2">Belongs to the arylamine N-acetyltransferase family.</text>
</comment>
<name>A0A2A5CGE4_9GAMM</name>
<accession>A0A2A5CGE4</accession>
<proteinExistence type="inferred from homology"/>
<protein>
    <submittedName>
        <fullName evidence="3">N-hydroxyarylamine O-acetyltransferase</fullName>
    </submittedName>
</protein>
<sequence length="269" mass="30505">MNKYKFDKNKYLNRINLTKNIENDIESLEAIQHGQLMSIPFENFDICLNKEISLEPGNIINKLIKNERGGYCFELNALMLMALKSFGFSARPLLGRVHLSGTPTGRGHQISLVEIEGEQWLVDVGFGAETPSKPIQLNFNHPIECNGQVYRLIDDELFIYMLQRKSTEGWKDLYSFDLNYICSGDIEYGNHFTATSPSSRFVTSRVAALPIQNGVVTLLNHTLKRRQDGKVTVVELEENESYISALESHFGIKLNASYSDLRPISSFSD</sequence>
<evidence type="ECO:0000256" key="2">
    <source>
        <dbReference type="RuleBase" id="RU003452"/>
    </source>
</evidence>
<dbReference type="InterPro" id="IPR038765">
    <property type="entry name" value="Papain-like_cys_pep_sf"/>
</dbReference>
<dbReference type="Proteomes" id="UP000228987">
    <property type="component" value="Unassembled WGS sequence"/>
</dbReference>
<evidence type="ECO:0000313" key="3">
    <source>
        <dbReference type="EMBL" id="PCJ42540.1"/>
    </source>
</evidence>
<dbReference type="EMBL" id="NVWI01000002">
    <property type="protein sequence ID" value="PCJ42540.1"/>
    <property type="molecule type" value="Genomic_DNA"/>
</dbReference>
<dbReference type="Gene3D" id="3.30.2140.10">
    <property type="entry name" value="Arylamine N-acetyltransferase"/>
    <property type="match status" value="1"/>
</dbReference>
<evidence type="ECO:0000313" key="4">
    <source>
        <dbReference type="Proteomes" id="UP000228987"/>
    </source>
</evidence>
<dbReference type="Gene3D" id="2.40.128.150">
    <property type="entry name" value="Cysteine proteinases"/>
    <property type="match status" value="1"/>
</dbReference>
<organism evidence="3 4">
    <name type="scientific">SAR86 cluster bacterium</name>
    <dbReference type="NCBI Taxonomy" id="2030880"/>
    <lineage>
        <taxon>Bacteria</taxon>
        <taxon>Pseudomonadati</taxon>
        <taxon>Pseudomonadota</taxon>
        <taxon>Gammaproteobacteria</taxon>
        <taxon>SAR86 cluster</taxon>
    </lineage>
</organism>
<dbReference type="PRINTS" id="PR01543">
    <property type="entry name" value="ANATRNSFRASE"/>
</dbReference>
<keyword evidence="3" id="KW-0808">Transferase</keyword>